<evidence type="ECO:0000313" key="2">
    <source>
        <dbReference type="Proteomes" id="UP000617340"/>
    </source>
</evidence>
<dbReference type="PANTHER" id="PTHR14735">
    <property type="entry name" value="COILED-COIL DOMAIN-CONTAINING PROTEIN 134"/>
    <property type="match status" value="1"/>
</dbReference>
<keyword evidence="2" id="KW-1185">Reference proteome</keyword>
<dbReference type="PANTHER" id="PTHR14735:SF1">
    <property type="entry name" value="COILED-COIL DOMAIN-CONTAINING PROTEIN 134"/>
    <property type="match status" value="1"/>
</dbReference>
<dbReference type="EMBL" id="JACSDZ010000007">
    <property type="protein sequence ID" value="KAF7399413.1"/>
    <property type="molecule type" value="Genomic_DNA"/>
</dbReference>
<reference evidence="1" key="1">
    <citation type="journal article" date="2020" name="G3 (Bethesda)">
        <title>High-Quality Assemblies for Three Invasive Social Wasps from the &lt;i&gt;Vespula&lt;/i&gt; Genus.</title>
        <authorList>
            <person name="Harrop T.W.R."/>
            <person name="Guhlin J."/>
            <person name="McLaughlin G.M."/>
            <person name="Permina E."/>
            <person name="Stockwell P."/>
            <person name="Gilligan J."/>
            <person name="Le Lec M.F."/>
            <person name="Gruber M.A.M."/>
            <person name="Quinn O."/>
            <person name="Lovegrove M."/>
            <person name="Duncan E.J."/>
            <person name="Remnant E.J."/>
            <person name="Van Eeckhoven J."/>
            <person name="Graham B."/>
            <person name="Knapp R.A."/>
            <person name="Langford K.W."/>
            <person name="Kronenberg Z."/>
            <person name="Press M.O."/>
            <person name="Eacker S.M."/>
            <person name="Wilson-Rankin E.E."/>
            <person name="Purcell J."/>
            <person name="Lester P.J."/>
            <person name="Dearden P.K."/>
        </authorList>
    </citation>
    <scope>NUCLEOTIDE SEQUENCE</scope>
    <source>
        <strain evidence="1">Linc-1</strain>
    </source>
</reference>
<accession>A0A834K378</accession>
<sequence>MIQQLTIDTIDIIERKTAMLENTISNFTMGINSNNDMIDALFFILEQTAFFGNVVLNFPEITRKILKSQNIWKEIIIWSFNFASKMQYLVDESIITEISLAIEELNNTKQKSELTNYRENNYLPKKKTFKKGMTKQKRGPKLIKYDL</sequence>
<dbReference type="InterPro" id="IPR026321">
    <property type="entry name" value="CC134"/>
</dbReference>
<comment type="caution">
    <text evidence="1">The sequence shown here is derived from an EMBL/GenBank/DDBJ whole genome shotgun (WGS) entry which is preliminary data.</text>
</comment>
<dbReference type="Proteomes" id="UP000617340">
    <property type="component" value="Unassembled WGS sequence"/>
</dbReference>
<proteinExistence type="predicted"/>
<dbReference type="AlphaFoldDB" id="A0A834K378"/>
<organism evidence="1 2">
    <name type="scientific">Vespula germanica</name>
    <name type="common">German yellow jacket</name>
    <name type="synonym">Paravespula germanica</name>
    <dbReference type="NCBI Taxonomy" id="30212"/>
    <lineage>
        <taxon>Eukaryota</taxon>
        <taxon>Metazoa</taxon>
        <taxon>Ecdysozoa</taxon>
        <taxon>Arthropoda</taxon>
        <taxon>Hexapoda</taxon>
        <taxon>Insecta</taxon>
        <taxon>Pterygota</taxon>
        <taxon>Neoptera</taxon>
        <taxon>Endopterygota</taxon>
        <taxon>Hymenoptera</taxon>
        <taxon>Apocrita</taxon>
        <taxon>Aculeata</taxon>
        <taxon>Vespoidea</taxon>
        <taxon>Vespidae</taxon>
        <taxon>Vespinae</taxon>
        <taxon>Vespula</taxon>
    </lineage>
</organism>
<evidence type="ECO:0000313" key="1">
    <source>
        <dbReference type="EMBL" id="KAF7399413.1"/>
    </source>
</evidence>
<name>A0A834K378_VESGE</name>
<protein>
    <submittedName>
        <fullName evidence="1">Uncharacterized protein</fullName>
    </submittedName>
</protein>
<dbReference type="Pfam" id="PF15002">
    <property type="entry name" value="ERK-JNK_inhib"/>
    <property type="match status" value="1"/>
</dbReference>
<gene>
    <name evidence="1" type="ORF">HZH68_008005</name>
</gene>